<dbReference type="Proteomes" id="UP000308705">
    <property type="component" value="Unassembled WGS sequence"/>
</dbReference>
<dbReference type="GO" id="GO:0090563">
    <property type="term" value="F:protein-phosphocysteine-sugar phosphotransferase activity"/>
    <property type="evidence" value="ECO:0007669"/>
    <property type="project" value="TreeGrafter"/>
</dbReference>
<reference evidence="13 14" key="1">
    <citation type="submission" date="2019-04" db="EMBL/GenBank/DDBJ databases">
        <title>Herbidospora sp. NEAU-GS14.nov., a novel actinomycete isolated from soil.</title>
        <authorList>
            <person name="Han L."/>
        </authorList>
    </citation>
    <scope>NUCLEOTIDE SEQUENCE [LARGE SCALE GENOMIC DNA]</scope>
    <source>
        <strain evidence="13 14">NEAU-GS14</strain>
    </source>
</reference>
<keyword evidence="14" id="KW-1185">Reference proteome</keyword>
<keyword evidence="5 13" id="KW-0762">Sugar transport</keyword>
<evidence type="ECO:0000256" key="8">
    <source>
        <dbReference type="ARBA" id="ARBA00022777"/>
    </source>
</evidence>
<dbReference type="InterPro" id="IPR016152">
    <property type="entry name" value="PTrfase/Anion_transptr"/>
</dbReference>
<dbReference type="GO" id="GO:0009401">
    <property type="term" value="P:phosphoenolpyruvate-dependent sugar phosphotransferase system"/>
    <property type="evidence" value="ECO:0007669"/>
    <property type="project" value="UniProtKB-KW"/>
</dbReference>
<comment type="caution">
    <text evidence="13">The sequence shown here is derived from an EMBL/GenBank/DDBJ whole genome shotgun (WGS) entry which is preliminary data.</text>
</comment>
<accession>A0A4U3LU78</accession>
<evidence type="ECO:0000313" key="13">
    <source>
        <dbReference type="EMBL" id="TKK79049.1"/>
    </source>
</evidence>
<dbReference type="SUPFAM" id="SSF55804">
    <property type="entry name" value="Phoshotransferase/anion transport protein"/>
    <property type="match status" value="1"/>
</dbReference>
<dbReference type="PROSITE" id="PS00372">
    <property type="entry name" value="PTS_EIIA_TYPE_2_HIS"/>
    <property type="match status" value="1"/>
</dbReference>
<dbReference type="PANTHER" id="PTHR30181:SF2">
    <property type="entry name" value="PTS SYSTEM MANNITOL-SPECIFIC EIICBA COMPONENT"/>
    <property type="match status" value="1"/>
</dbReference>
<evidence type="ECO:0000256" key="4">
    <source>
        <dbReference type="ARBA" id="ARBA00022553"/>
    </source>
</evidence>
<evidence type="ECO:0000256" key="10">
    <source>
        <dbReference type="ARBA" id="ARBA00030956"/>
    </source>
</evidence>
<evidence type="ECO:0000256" key="1">
    <source>
        <dbReference type="ARBA" id="ARBA00002434"/>
    </source>
</evidence>
<evidence type="ECO:0000256" key="7">
    <source>
        <dbReference type="ARBA" id="ARBA00022683"/>
    </source>
</evidence>
<name>A0A4U3LU78_9ACTN</name>
<feature type="domain" description="PTS EIIA type-2" evidence="12">
    <location>
        <begin position="4"/>
        <end position="143"/>
    </location>
</feature>
<proteinExistence type="predicted"/>
<sequence length="145" mass="15574">MADIPLDPRAIRLDCVAEDRDDAIRQCGETLVSVGAAAEPYIAAMLERERTLSTYVGEGVAIPHGTVKAKEVVHRDAVCVLRFPGGVDWDGEHVNLCVGIAAKGDGHVRLLAELADILMDPDAAEALRETADEAEVLRLLMEGTE</sequence>
<keyword evidence="8" id="KW-0418">Kinase</keyword>
<keyword evidence="3" id="KW-0813">Transport</keyword>
<gene>
    <name evidence="13" type="ORF">FDA94_36020</name>
</gene>
<dbReference type="InterPro" id="IPR050893">
    <property type="entry name" value="Sugar_PTS"/>
</dbReference>
<organism evidence="13 14">
    <name type="scientific">Herbidospora galbida</name>
    <dbReference type="NCBI Taxonomy" id="2575442"/>
    <lineage>
        <taxon>Bacteria</taxon>
        <taxon>Bacillati</taxon>
        <taxon>Actinomycetota</taxon>
        <taxon>Actinomycetes</taxon>
        <taxon>Streptosporangiales</taxon>
        <taxon>Streptosporangiaceae</taxon>
        <taxon>Herbidospora</taxon>
    </lineage>
</organism>
<dbReference type="EMBL" id="SZQA01000059">
    <property type="protein sequence ID" value="TKK79049.1"/>
    <property type="molecule type" value="Genomic_DNA"/>
</dbReference>
<dbReference type="AlphaFoldDB" id="A0A4U3LU78"/>
<dbReference type="InterPro" id="IPR002178">
    <property type="entry name" value="PTS_EIIA_type-2_dom"/>
</dbReference>
<keyword evidence="6" id="KW-0808">Transferase</keyword>
<evidence type="ECO:0000259" key="12">
    <source>
        <dbReference type="PROSITE" id="PS51094"/>
    </source>
</evidence>
<dbReference type="PANTHER" id="PTHR30181">
    <property type="entry name" value="MANNITOL PERMEASE IIC COMPONENT"/>
    <property type="match status" value="1"/>
</dbReference>
<evidence type="ECO:0000313" key="14">
    <source>
        <dbReference type="Proteomes" id="UP000308705"/>
    </source>
</evidence>
<dbReference type="Pfam" id="PF00359">
    <property type="entry name" value="PTS_EIIA_2"/>
    <property type="match status" value="1"/>
</dbReference>
<evidence type="ECO:0000256" key="2">
    <source>
        <dbReference type="ARBA" id="ARBA00014783"/>
    </source>
</evidence>
<protein>
    <recommendedName>
        <fullName evidence="2">Mannitol-specific phosphotransferase enzyme IIA component</fullName>
    </recommendedName>
    <alternativeName>
        <fullName evidence="10">EIIA</fullName>
    </alternativeName>
    <alternativeName>
        <fullName evidence="11">EIII</fullName>
    </alternativeName>
    <alternativeName>
        <fullName evidence="9">PTS system mannitol-specific EIIA component</fullName>
    </alternativeName>
</protein>
<keyword evidence="4" id="KW-0597">Phosphoprotein</keyword>
<comment type="function">
    <text evidence="1">The phosphoenolpyruvate-dependent sugar phosphotransferase system (sugar PTS), a major carbohydrate active transport system, catalyzes the phosphorylation of incoming sugar substrates concomitantly with their translocation across the cell membrane. The enzyme II CmtAB PTS system is involved in D-mannitol transport.</text>
</comment>
<dbReference type="GO" id="GO:0005886">
    <property type="term" value="C:plasma membrane"/>
    <property type="evidence" value="ECO:0007669"/>
    <property type="project" value="TreeGrafter"/>
</dbReference>
<dbReference type="CDD" id="cd00211">
    <property type="entry name" value="PTS_IIA_fru"/>
    <property type="match status" value="1"/>
</dbReference>
<evidence type="ECO:0000256" key="11">
    <source>
        <dbReference type="ARBA" id="ARBA00030962"/>
    </source>
</evidence>
<dbReference type="GO" id="GO:0016301">
    <property type="term" value="F:kinase activity"/>
    <property type="evidence" value="ECO:0007669"/>
    <property type="project" value="UniProtKB-KW"/>
</dbReference>
<evidence type="ECO:0000256" key="9">
    <source>
        <dbReference type="ARBA" id="ARBA00029908"/>
    </source>
</evidence>
<evidence type="ECO:0000256" key="6">
    <source>
        <dbReference type="ARBA" id="ARBA00022679"/>
    </source>
</evidence>
<dbReference type="OrthoDB" id="1640042at2"/>
<dbReference type="Gene3D" id="3.40.930.10">
    <property type="entry name" value="Mannitol-specific EII, Chain A"/>
    <property type="match status" value="1"/>
</dbReference>
<dbReference type="PROSITE" id="PS51094">
    <property type="entry name" value="PTS_EIIA_TYPE_2"/>
    <property type="match status" value="1"/>
</dbReference>
<evidence type="ECO:0000256" key="5">
    <source>
        <dbReference type="ARBA" id="ARBA00022597"/>
    </source>
</evidence>
<dbReference type="RefSeq" id="WP_137251509.1">
    <property type="nucleotide sequence ID" value="NZ_SZQA01000059.1"/>
</dbReference>
<evidence type="ECO:0000256" key="3">
    <source>
        <dbReference type="ARBA" id="ARBA00022448"/>
    </source>
</evidence>
<keyword evidence="7" id="KW-0598">Phosphotransferase system</keyword>